<evidence type="ECO:0000313" key="3">
    <source>
        <dbReference type="Proteomes" id="UP000784294"/>
    </source>
</evidence>
<comment type="caution">
    <text evidence="2">The sequence shown here is derived from an EMBL/GenBank/DDBJ whole genome shotgun (WGS) entry which is preliminary data.</text>
</comment>
<gene>
    <name evidence="2" type="ORF">PXEA_LOCUS899</name>
</gene>
<sequence>SSSSLPSSSAASFFHARSSSDDLVTSDHVRLHSGLPPVAGYPTSSMGGSRRGTLCGSTTPSGLVTMEGDAVGSGSNGSGTRSQNVRHQALELPEHLRGSLINQV</sequence>
<feature type="compositionally biased region" description="Low complexity" evidence="1">
    <location>
        <begin position="1"/>
        <end position="17"/>
    </location>
</feature>
<accession>A0A448WB68</accession>
<dbReference type="AlphaFoldDB" id="A0A448WB68"/>
<name>A0A448WB68_9PLAT</name>
<feature type="non-terminal residue" evidence="2">
    <location>
        <position position="1"/>
    </location>
</feature>
<evidence type="ECO:0000256" key="1">
    <source>
        <dbReference type="SAM" id="MobiDB-lite"/>
    </source>
</evidence>
<feature type="region of interest" description="Disordered" evidence="1">
    <location>
        <begin position="1"/>
        <end position="20"/>
    </location>
</feature>
<dbReference type="EMBL" id="CAAALY010001781">
    <property type="protein sequence ID" value="VEL07459.1"/>
    <property type="molecule type" value="Genomic_DNA"/>
</dbReference>
<evidence type="ECO:0000313" key="2">
    <source>
        <dbReference type="EMBL" id="VEL07459.1"/>
    </source>
</evidence>
<protein>
    <submittedName>
        <fullName evidence="2">Uncharacterized protein</fullName>
    </submittedName>
</protein>
<feature type="region of interest" description="Disordered" evidence="1">
    <location>
        <begin position="32"/>
        <end position="91"/>
    </location>
</feature>
<dbReference type="Proteomes" id="UP000784294">
    <property type="component" value="Unassembled WGS sequence"/>
</dbReference>
<proteinExistence type="predicted"/>
<reference evidence="2" key="1">
    <citation type="submission" date="2018-11" db="EMBL/GenBank/DDBJ databases">
        <authorList>
            <consortium name="Pathogen Informatics"/>
        </authorList>
    </citation>
    <scope>NUCLEOTIDE SEQUENCE</scope>
</reference>
<organism evidence="2 3">
    <name type="scientific">Protopolystoma xenopodis</name>
    <dbReference type="NCBI Taxonomy" id="117903"/>
    <lineage>
        <taxon>Eukaryota</taxon>
        <taxon>Metazoa</taxon>
        <taxon>Spiralia</taxon>
        <taxon>Lophotrochozoa</taxon>
        <taxon>Platyhelminthes</taxon>
        <taxon>Monogenea</taxon>
        <taxon>Polyopisthocotylea</taxon>
        <taxon>Polystomatidea</taxon>
        <taxon>Polystomatidae</taxon>
        <taxon>Protopolystoma</taxon>
    </lineage>
</organism>
<keyword evidence="3" id="KW-1185">Reference proteome</keyword>